<sequence length="67" mass="7660">MQVGLQQLLDTVLLTERSLSSLVRSTFGISDLLLLLLRDGWVHHRPFSLPLGLIPICRLFWVVFCLL</sequence>
<dbReference type="EMBL" id="OZ019899">
    <property type="protein sequence ID" value="CAK9231077.1"/>
    <property type="molecule type" value="Genomic_DNA"/>
</dbReference>
<accession>A0ABP0UUS3</accession>
<keyword evidence="2" id="KW-1185">Reference proteome</keyword>
<name>A0ABP0UUS3_9BRYO</name>
<organism evidence="1 2">
    <name type="scientific">Sphagnum troendelagicum</name>
    <dbReference type="NCBI Taxonomy" id="128251"/>
    <lineage>
        <taxon>Eukaryota</taxon>
        <taxon>Viridiplantae</taxon>
        <taxon>Streptophyta</taxon>
        <taxon>Embryophyta</taxon>
        <taxon>Bryophyta</taxon>
        <taxon>Sphagnophytina</taxon>
        <taxon>Sphagnopsida</taxon>
        <taxon>Sphagnales</taxon>
        <taxon>Sphagnaceae</taxon>
        <taxon>Sphagnum</taxon>
    </lineage>
</organism>
<proteinExistence type="predicted"/>
<evidence type="ECO:0000313" key="2">
    <source>
        <dbReference type="Proteomes" id="UP001497512"/>
    </source>
</evidence>
<evidence type="ECO:0000313" key="1">
    <source>
        <dbReference type="EMBL" id="CAK9231077.1"/>
    </source>
</evidence>
<reference evidence="1" key="1">
    <citation type="submission" date="2024-02" db="EMBL/GenBank/DDBJ databases">
        <authorList>
            <consortium name="ELIXIR-Norway"/>
            <consortium name="Elixir Norway"/>
        </authorList>
    </citation>
    <scope>NUCLEOTIDE SEQUENCE</scope>
</reference>
<protein>
    <submittedName>
        <fullName evidence="1">Uncharacterized protein</fullName>
    </submittedName>
</protein>
<gene>
    <name evidence="1" type="ORF">CSSPTR1EN2_LOCUS20256</name>
</gene>
<dbReference type="Proteomes" id="UP001497512">
    <property type="component" value="Chromosome 7"/>
</dbReference>